<dbReference type="InterPro" id="IPR038933">
    <property type="entry name" value="Ovate"/>
</dbReference>
<evidence type="ECO:0000256" key="4">
    <source>
        <dbReference type="ARBA" id="ARBA00023163"/>
    </source>
</evidence>
<evidence type="ECO:0000256" key="1">
    <source>
        <dbReference type="ARBA" id="ARBA00004123"/>
    </source>
</evidence>
<organism evidence="9 10">
    <name type="scientific">Paspalum notatum var. saurae</name>
    <dbReference type="NCBI Taxonomy" id="547442"/>
    <lineage>
        <taxon>Eukaryota</taxon>
        <taxon>Viridiplantae</taxon>
        <taxon>Streptophyta</taxon>
        <taxon>Embryophyta</taxon>
        <taxon>Tracheophyta</taxon>
        <taxon>Spermatophyta</taxon>
        <taxon>Magnoliopsida</taxon>
        <taxon>Liliopsida</taxon>
        <taxon>Poales</taxon>
        <taxon>Poaceae</taxon>
        <taxon>PACMAD clade</taxon>
        <taxon>Panicoideae</taxon>
        <taxon>Andropogonodae</taxon>
        <taxon>Paspaleae</taxon>
        <taxon>Paspalinae</taxon>
        <taxon>Paspalum</taxon>
    </lineage>
</organism>
<dbReference type="GO" id="GO:0005634">
    <property type="term" value="C:nucleus"/>
    <property type="evidence" value="ECO:0007669"/>
    <property type="project" value="UniProtKB-SubCell"/>
</dbReference>
<dbReference type="PANTHER" id="PTHR33057:SF66">
    <property type="entry name" value="TRANSCRIPTION REPRESSOR"/>
    <property type="match status" value="1"/>
</dbReference>
<keyword evidence="3 6" id="KW-0805">Transcription regulation</keyword>
<feature type="compositionally biased region" description="Basic residues" evidence="7">
    <location>
        <begin position="133"/>
        <end position="146"/>
    </location>
</feature>
<evidence type="ECO:0000256" key="6">
    <source>
        <dbReference type="RuleBase" id="RU367028"/>
    </source>
</evidence>
<accession>A0AAQ3V1J3</accession>
<keyword evidence="2 6" id="KW-0678">Repressor</keyword>
<dbReference type="InterPro" id="IPR006458">
    <property type="entry name" value="Ovate_C"/>
</dbReference>
<keyword evidence="10" id="KW-1185">Reference proteome</keyword>
<name>A0AAQ3V1J3_PASNO</name>
<sequence length="311" mass="33681">MRWGSRKQHAAAAAPPARCEEEGGGEEQERGSKGKGGRAFSSFSPLSWLAKLAAPKDKEKRPGKHHAPTSTSTPKHGAAAAASAPAFPSCLPKRTSPSPAPATPRRSSPVPAAADAAPRRQSVGNDSADAAAARRHWQQQQRRRHCSVGGDRELPPLGRLIPFSIAGSPSQQAAAAAAAPSDTDARARRRRRRRRRRSGSGSGRRPSVSGRMPARVLVRSPRRRAAAAELEGLAVVRRTRDPQRAFRESMVEMIARAGGGGAAPPRPEELERLLACYLSLNADEHHDCIVKVFRQVWFEYVGLLRLRPRRC</sequence>
<dbReference type="Pfam" id="PF04844">
    <property type="entry name" value="Ovate"/>
    <property type="match status" value="1"/>
</dbReference>
<dbReference type="AlphaFoldDB" id="A0AAQ3V1J3"/>
<feature type="compositionally biased region" description="Low complexity" evidence="7">
    <location>
        <begin position="203"/>
        <end position="213"/>
    </location>
</feature>
<keyword evidence="4 6" id="KW-0804">Transcription</keyword>
<feature type="compositionally biased region" description="Low complexity" evidence="7">
    <location>
        <begin position="166"/>
        <end position="182"/>
    </location>
</feature>
<evidence type="ECO:0000313" key="9">
    <source>
        <dbReference type="EMBL" id="WVZ99264.1"/>
    </source>
</evidence>
<proteinExistence type="predicted"/>
<evidence type="ECO:0000313" key="10">
    <source>
        <dbReference type="Proteomes" id="UP001341281"/>
    </source>
</evidence>
<feature type="compositionally biased region" description="Low complexity" evidence="7">
    <location>
        <begin position="78"/>
        <end position="122"/>
    </location>
</feature>
<dbReference type="Proteomes" id="UP001341281">
    <property type="component" value="Chromosome 10"/>
</dbReference>
<evidence type="ECO:0000256" key="5">
    <source>
        <dbReference type="ARBA" id="ARBA00023242"/>
    </source>
</evidence>
<feature type="compositionally biased region" description="Basic residues" evidence="7">
    <location>
        <begin position="187"/>
        <end position="198"/>
    </location>
</feature>
<gene>
    <name evidence="9" type="ORF">U9M48_044592</name>
</gene>
<evidence type="ECO:0000256" key="3">
    <source>
        <dbReference type="ARBA" id="ARBA00023015"/>
    </source>
</evidence>
<feature type="domain" description="OVATE" evidence="8">
    <location>
        <begin position="235"/>
        <end position="299"/>
    </location>
</feature>
<keyword evidence="5 6" id="KW-0539">Nucleus</keyword>
<feature type="region of interest" description="Disordered" evidence="7">
    <location>
        <begin position="1"/>
        <end position="213"/>
    </location>
</feature>
<comment type="subcellular location">
    <subcellularLocation>
        <location evidence="1 6">Nucleus</location>
    </subcellularLocation>
</comment>
<evidence type="ECO:0000256" key="2">
    <source>
        <dbReference type="ARBA" id="ARBA00022491"/>
    </source>
</evidence>
<reference evidence="9 10" key="1">
    <citation type="submission" date="2024-02" db="EMBL/GenBank/DDBJ databases">
        <title>High-quality chromosome-scale genome assembly of Pensacola bahiagrass (Paspalum notatum Flugge var. saurae).</title>
        <authorList>
            <person name="Vega J.M."/>
            <person name="Podio M."/>
            <person name="Orjuela J."/>
            <person name="Siena L.A."/>
            <person name="Pessino S.C."/>
            <person name="Combes M.C."/>
            <person name="Mariac C."/>
            <person name="Albertini E."/>
            <person name="Pupilli F."/>
            <person name="Ortiz J.P.A."/>
            <person name="Leblanc O."/>
        </authorList>
    </citation>
    <scope>NUCLEOTIDE SEQUENCE [LARGE SCALE GENOMIC DNA]</scope>
    <source>
        <strain evidence="9">R1</strain>
        <tissue evidence="9">Leaf</tissue>
    </source>
</reference>
<protein>
    <recommendedName>
        <fullName evidence="6">Transcription repressor</fullName>
    </recommendedName>
    <alternativeName>
        <fullName evidence="6">Ovate family protein</fullName>
    </alternativeName>
</protein>
<dbReference type="EMBL" id="CP144754">
    <property type="protein sequence ID" value="WVZ99264.1"/>
    <property type="molecule type" value="Genomic_DNA"/>
</dbReference>
<comment type="function">
    <text evidence="6">Transcriptional repressor that regulates multiple aspects of plant growth and development.</text>
</comment>
<dbReference type="PROSITE" id="PS51754">
    <property type="entry name" value="OVATE"/>
    <property type="match status" value="1"/>
</dbReference>
<evidence type="ECO:0000256" key="7">
    <source>
        <dbReference type="SAM" id="MobiDB-lite"/>
    </source>
</evidence>
<dbReference type="PANTHER" id="PTHR33057">
    <property type="entry name" value="TRANSCRIPTION REPRESSOR OFP7-RELATED"/>
    <property type="match status" value="1"/>
</dbReference>
<dbReference type="NCBIfam" id="TIGR01568">
    <property type="entry name" value="A_thal_3678"/>
    <property type="match status" value="1"/>
</dbReference>
<dbReference type="GO" id="GO:0045892">
    <property type="term" value="P:negative regulation of DNA-templated transcription"/>
    <property type="evidence" value="ECO:0007669"/>
    <property type="project" value="UniProtKB-UniRule"/>
</dbReference>
<evidence type="ECO:0000259" key="8">
    <source>
        <dbReference type="PROSITE" id="PS51754"/>
    </source>
</evidence>